<dbReference type="InterPro" id="IPR011059">
    <property type="entry name" value="Metal-dep_hydrolase_composite"/>
</dbReference>
<reference evidence="5" key="1">
    <citation type="submission" date="2018-06" db="EMBL/GenBank/DDBJ databases">
        <authorList>
            <person name="Zhirakovskaya E."/>
        </authorList>
    </citation>
    <scope>NUCLEOTIDE SEQUENCE</scope>
</reference>
<name>A0A3B0RJK3_9ZZZZ</name>
<keyword evidence="3" id="KW-0862">Zinc</keyword>
<keyword evidence="1" id="KW-0479">Metal-binding</keyword>
<dbReference type="Gene3D" id="2.30.40.10">
    <property type="entry name" value="Urease, subunit C, domain 1"/>
    <property type="match status" value="1"/>
</dbReference>
<organism evidence="5">
    <name type="scientific">hydrothermal vent metagenome</name>
    <dbReference type="NCBI Taxonomy" id="652676"/>
    <lineage>
        <taxon>unclassified sequences</taxon>
        <taxon>metagenomes</taxon>
        <taxon>ecological metagenomes</taxon>
    </lineage>
</organism>
<dbReference type="SUPFAM" id="SSF51556">
    <property type="entry name" value="Metallo-dependent hydrolases"/>
    <property type="match status" value="1"/>
</dbReference>
<dbReference type="GO" id="GO:0046872">
    <property type="term" value="F:metal ion binding"/>
    <property type="evidence" value="ECO:0007669"/>
    <property type="project" value="UniProtKB-KW"/>
</dbReference>
<dbReference type="InterPro" id="IPR050287">
    <property type="entry name" value="MTA/SAH_deaminase"/>
</dbReference>
<evidence type="ECO:0000259" key="4">
    <source>
        <dbReference type="Pfam" id="PF01979"/>
    </source>
</evidence>
<dbReference type="PANTHER" id="PTHR43794">
    <property type="entry name" value="AMINOHYDROLASE SSNA-RELATED"/>
    <property type="match status" value="1"/>
</dbReference>
<protein>
    <submittedName>
        <fullName evidence="5">S-adenosylhomocysteine deaminase Methylthioadenosine deaminase</fullName>
        <ecNumber evidence="5">3.5.4.28</ecNumber>
    </submittedName>
</protein>
<dbReference type="SUPFAM" id="SSF51338">
    <property type="entry name" value="Composite domain of metallo-dependent hydrolases"/>
    <property type="match status" value="1"/>
</dbReference>
<dbReference type="PROSITE" id="PS51257">
    <property type="entry name" value="PROKAR_LIPOPROTEIN"/>
    <property type="match status" value="1"/>
</dbReference>
<dbReference type="EMBL" id="UOED01000074">
    <property type="protein sequence ID" value="VAV92199.1"/>
    <property type="molecule type" value="Genomic_DNA"/>
</dbReference>
<feature type="domain" description="Amidohydrolase-related" evidence="4">
    <location>
        <begin position="96"/>
        <end position="446"/>
    </location>
</feature>
<dbReference type="GO" id="GO:0050270">
    <property type="term" value="F:S-adenosylhomocysteine deaminase activity"/>
    <property type="evidence" value="ECO:0007669"/>
    <property type="project" value="UniProtKB-EC"/>
</dbReference>
<dbReference type="FunFam" id="3.20.20.140:FF:000014">
    <property type="entry name" value="5-methylthioadenosine/S-adenosylhomocysteine deaminase"/>
    <property type="match status" value="1"/>
</dbReference>
<dbReference type="Pfam" id="PF01979">
    <property type="entry name" value="Amidohydro_1"/>
    <property type="match status" value="1"/>
</dbReference>
<dbReference type="CDD" id="cd01298">
    <property type="entry name" value="ATZ_TRZ_like"/>
    <property type="match status" value="1"/>
</dbReference>
<dbReference type="EC" id="3.5.4.28" evidence="5"/>
<dbReference type="Gene3D" id="3.20.20.140">
    <property type="entry name" value="Metal-dependent hydrolases"/>
    <property type="match status" value="1"/>
</dbReference>
<evidence type="ECO:0000256" key="3">
    <source>
        <dbReference type="ARBA" id="ARBA00022833"/>
    </source>
</evidence>
<evidence type="ECO:0000256" key="2">
    <source>
        <dbReference type="ARBA" id="ARBA00022801"/>
    </source>
</evidence>
<keyword evidence="2 5" id="KW-0378">Hydrolase</keyword>
<dbReference type="PANTHER" id="PTHR43794:SF11">
    <property type="entry name" value="AMIDOHYDROLASE-RELATED DOMAIN-CONTAINING PROTEIN"/>
    <property type="match status" value="1"/>
</dbReference>
<dbReference type="HAMAP" id="MF_01281">
    <property type="entry name" value="MTA_SAH_deamin"/>
    <property type="match status" value="1"/>
</dbReference>
<dbReference type="InterPro" id="IPR023512">
    <property type="entry name" value="Deaminase_MtaD/DadD"/>
</dbReference>
<proteinExistence type="inferred from homology"/>
<dbReference type="InterPro" id="IPR032466">
    <property type="entry name" value="Metal_Hydrolase"/>
</dbReference>
<sequence>MKITTIKTPGILSNLKPLIFGIFITLSLLVTACAAEKESVDLIVQGRYVVTMTPEIPVIENGAVAVKDSVIVAVGTAEDIGAKYTAKTNISGKDRILMPGLINGHTHTSMVLFRGMADDLALMPWLRNYIFPMEGQFVDPEFIDVGMKLACLEMIRGGTTTFVDMYFYPDREADVIEACGLRAIVGSPSIDFPSPGFKGWDDSYGAAVKFVKERKSKSGRVIPAFAPHAPYTVSAEHLADLAKMAKKLKAPITTHLSESLAELDQIKERYGTTPIQHVKNLGLLDNWLIAAHVVHPTAAEIKLLVKYKVGVIHNPTSNLKTAAGISPVPEMLKAGVRVGLGTDGAASNNDLNMWEEIRLAALLHKGVNYDATLMPAETVLKMATIGGAEAIRLDKLVGDIVVGKRADLIQLDLSGAHMTPLYNVISHLVYAATGSDVVTTIVDGHILMQDGKFLTLDAEKIRRQANEIGARITRALQKK</sequence>
<evidence type="ECO:0000256" key="1">
    <source>
        <dbReference type="ARBA" id="ARBA00022723"/>
    </source>
</evidence>
<dbReference type="InterPro" id="IPR006680">
    <property type="entry name" value="Amidohydro-rel"/>
</dbReference>
<gene>
    <name evidence="5" type="ORF">MNBD_ALPHA02-883</name>
</gene>
<evidence type="ECO:0000313" key="5">
    <source>
        <dbReference type="EMBL" id="VAV92199.1"/>
    </source>
</evidence>
<dbReference type="AlphaFoldDB" id="A0A3B0RJK3"/>
<accession>A0A3B0RJK3</accession>